<dbReference type="InterPro" id="IPR045706">
    <property type="entry name" value="DUF6062"/>
</dbReference>
<sequence>MKEQLHTIPISDAMANAGECPFCYIEQKTEEHMMDFVLGHGASYMEADIRDMTDREGFCRAHFKKMFDYGNSLGNAWILKTLMKRHEEEMDHVWKTFRPDAAAKRSSLFGKKTDGSSNSIVEWINRRESTCFICNSIKNTFQAYMKTFFSMYKKDADFRAQVANTKGFCLDHFKVLCEGADEQLSGEEKKEFYATVLPLMKENFHRVYEDVAWFIEKYDYKNKDASWKDSKDAIQRGMQKLRGSDPSLPPHVLKK</sequence>
<protein>
    <recommendedName>
        <fullName evidence="3">ABC transporter substrate-binding protein</fullName>
    </recommendedName>
</protein>
<accession>A0A0M6WLA8</accession>
<dbReference type="Pfam" id="PF19538">
    <property type="entry name" value="DUF6062"/>
    <property type="match status" value="1"/>
</dbReference>
<dbReference type="EMBL" id="CVRR01000019">
    <property type="protein sequence ID" value="CRL37859.1"/>
    <property type="molecule type" value="Genomic_DNA"/>
</dbReference>
<keyword evidence="2" id="KW-1185">Reference proteome</keyword>
<dbReference type="AlphaFoldDB" id="A0A0M6WLA8"/>
<dbReference type="Proteomes" id="UP000049979">
    <property type="component" value="Unassembled WGS sequence"/>
</dbReference>
<dbReference type="RefSeq" id="WP_222149854.1">
    <property type="nucleotide sequence ID" value="NZ_CP173697.1"/>
</dbReference>
<proteinExistence type="predicted"/>
<reference evidence="2" key="1">
    <citation type="submission" date="2015-05" db="EMBL/GenBank/DDBJ databases">
        <authorList>
            <consortium name="Pathogen Informatics"/>
        </authorList>
    </citation>
    <scope>NUCLEOTIDE SEQUENCE [LARGE SCALE GENOMIC DNA]</scope>
    <source>
        <strain evidence="2">M72</strain>
    </source>
</reference>
<evidence type="ECO:0008006" key="3">
    <source>
        <dbReference type="Google" id="ProtNLM"/>
    </source>
</evidence>
<gene>
    <name evidence="1" type="ORF">M72_05101</name>
</gene>
<evidence type="ECO:0000313" key="2">
    <source>
        <dbReference type="Proteomes" id="UP000049979"/>
    </source>
</evidence>
<name>A0A0M6WLA8_9FIRM</name>
<evidence type="ECO:0000313" key="1">
    <source>
        <dbReference type="EMBL" id="CRL37859.1"/>
    </source>
</evidence>
<organism evidence="1 2">
    <name type="scientific">Roseburia faecis</name>
    <dbReference type="NCBI Taxonomy" id="301302"/>
    <lineage>
        <taxon>Bacteria</taxon>
        <taxon>Bacillati</taxon>
        <taxon>Bacillota</taxon>
        <taxon>Clostridia</taxon>
        <taxon>Lachnospirales</taxon>
        <taxon>Lachnospiraceae</taxon>
        <taxon>Roseburia</taxon>
    </lineage>
</organism>
<dbReference type="STRING" id="301302.ERS852420_00672"/>